<comment type="similarity">
    <text evidence="2">Belongs to the UPF0057 (PMP3) family.</text>
</comment>
<evidence type="ECO:0000313" key="7">
    <source>
        <dbReference type="EMBL" id="CAG5086596.1"/>
    </source>
</evidence>
<keyword evidence="8" id="KW-1185">Reference proteome</keyword>
<dbReference type="PROSITE" id="PS51257">
    <property type="entry name" value="PROKAR_LIPOPROTEIN"/>
    <property type="match status" value="1"/>
</dbReference>
<evidence type="ECO:0000256" key="3">
    <source>
        <dbReference type="ARBA" id="ARBA00022692"/>
    </source>
</evidence>
<dbReference type="PROSITE" id="PS01309">
    <property type="entry name" value="UPF0057"/>
    <property type="match status" value="1"/>
</dbReference>
<name>A0A916JQ58_9FLAO</name>
<reference evidence="7" key="1">
    <citation type="submission" date="2021-04" db="EMBL/GenBank/DDBJ databases">
        <authorList>
            <person name="Rodrigo-Torres L."/>
            <person name="Arahal R. D."/>
            <person name="Lucena T."/>
        </authorList>
    </citation>
    <scope>NUCLEOTIDE SEQUENCE</scope>
    <source>
        <strain evidence="7">AS29M-1</strain>
    </source>
</reference>
<evidence type="ECO:0000313" key="8">
    <source>
        <dbReference type="Proteomes" id="UP000683507"/>
    </source>
</evidence>
<evidence type="ECO:0000256" key="2">
    <source>
        <dbReference type="ARBA" id="ARBA00009530"/>
    </source>
</evidence>
<keyword evidence="5 6" id="KW-0472">Membrane</keyword>
<feature type="transmembrane region" description="Helical" evidence="6">
    <location>
        <begin position="165"/>
        <end position="183"/>
    </location>
</feature>
<protein>
    <recommendedName>
        <fullName evidence="9">YqaE/Pmp3 family membrane protein</fullName>
    </recommendedName>
</protein>
<keyword evidence="3 6" id="KW-0812">Transmembrane</keyword>
<evidence type="ECO:0000256" key="4">
    <source>
        <dbReference type="ARBA" id="ARBA00022989"/>
    </source>
</evidence>
<dbReference type="Pfam" id="PF01679">
    <property type="entry name" value="Pmp3"/>
    <property type="match status" value="1"/>
</dbReference>
<dbReference type="AlphaFoldDB" id="A0A916JQ58"/>
<evidence type="ECO:0000256" key="1">
    <source>
        <dbReference type="ARBA" id="ARBA00004370"/>
    </source>
</evidence>
<dbReference type="RefSeq" id="WP_258543382.1">
    <property type="nucleotide sequence ID" value="NZ_OU015584.1"/>
</dbReference>
<dbReference type="PANTHER" id="PTHR21659:SF42">
    <property type="entry name" value="UPF0057 MEMBRANE PROTEIN ZK632.10-RELATED"/>
    <property type="match status" value="1"/>
</dbReference>
<dbReference type="GO" id="GO:0016020">
    <property type="term" value="C:membrane"/>
    <property type="evidence" value="ECO:0007669"/>
    <property type="project" value="UniProtKB-SubCell"/>
</dbReference>
<proteinExistence type="inferred from homology"/>
<organism evidence="7 8">
    <name type="scientific">Parvicella tangerina</name>
    <dbReference type="NCBI Taxonomy" id="2829795"/>
    <lineage>
        <taxon>Bacteria</taxon>
        <taxon>Pseudomonadati</taxon>
        <taxon>Bacteroidota</taxon>
        <taxon>Flavobacteriia</taxon>
        <taxon>Flavobacteriales</taxon>
        <taxon>Parvicellaceae</taxon>
        <taxon>Parvicella</taxon>
    </lineage>
</organism>
<evidence type="ECO:0000256" key="6">
    <source>
        <dbReference type="SAM" id="Phobius"/>
    </source>
</evidence>
<keyword evidence="4 6" id="KW-1133">Transmembrane helix</keyword>
<gene>
    <name evidence="7" type="ORF">CRYO30217_03194</name>
</gene>
<accession>A0A916JQ58</accession>
<evidence type="ECO:0000256" key="5">
    <source>
        <dbReference type="ARBA" id="ARBA00023136"/>
    </source>
</evidence>
<sequence length="214" mass="23469">MKNTNFFAVLLSAIILASCGTSHDVVDGGIFQKRKYNKGFHISKKSKVSTPSGEAEIDIASTSVEKVEIKSGKIITTPITNADVAVEDLQETTNEQTTKEQQAAEKSDLNDIKSSNTFSSKNEVSSKVKPRFLRKGFRSSPSKGSKLSINQGSNISAEKETADNTLLLVIIAFFIPFLAVALYDGITIRFWISLLLSLLFWLPGFVYALIVILE</sequence>
<evidence type="ECO:0008006" key="9">
    <source>
        <dbReference type="Google" id="ProtNLM"/>
    </source>
</evidence>
<comment type="subcellular location">
    <subcellularLocation>
        <location evidence="1">Membrane</location>
    </subcellularLocation>
</comment>
<dbReference type="Proteomes" id="UP000683507">
    <property type="component" value="Chromosome"/>
</dbReference>
<feature type="transmembrane region" description="Helical" evidence="6">
    <location>
        <begin position="190"/>
        <end position="213"/>
    </location>
</feature>
<dbReference type="PANTHER" id="PTHR21659">
    <property type="entry name" value="HYDROPHOBIC PROTEIN RCI2 LOW TEMPERATURE AND SALT RESPONSIVE PROTEIN LTI6 -RELATED"/>
    <property type="match status" value="1"/>
</dbReference>
<dbReference type="InterPro" id="IPR000612">
    <property type="entry name" value="PMP3"/>
</dbReference>
<dbReference type="EMBL" id="OU015584">
    <property type="protein sequence ID" value="CAG5086596.1"/>
    <property type="molecule type" value="Genomic_DNA"/>
</dbReference>
<dbReference type="KEGG" id="ptan:CRYO30217_03194"/>